<feature type="domain" description="Beta-lactamase class A catalytic" evidence="2">
    <location>
        <begin position="75"/>
        <end position="339"/>
    </location>
</feature>
<evidence type="ECO:0000313" key="3">
    <source>
        <dbReference type="EMBL" id="SOD51508.1"/>
    </source>
</evidence>
<dbReference type="EMBL" id="OCND01000001">
    <property type="protein sequence ID" value="SOD51508.1"/>
    <property type="molecule type" value="Genomic_DNA"/>
</dbReference>
<dbReference type="Pfam" id="PF13354">
    <property type="entry name" value="Beta-lactamase2"/>
    <property type="match status" value="1"/>
</dbReference>
<gene>
    <name evidence="3" type="ORF">SAMN06296416_101658</name>
</gene>
<evidence type="ECO:0000256" key="1">
    <source>
        <dbReference type="ARBA" id="ARBA00001526"/>
    </source>
</evidence>
<dbReference type="PANTHER" id="PTHR35333">
    <property type="entry name" value="BETA-LACTAMASE"/>
    <property type="match status" value="1"/>
</dbReference>
<dbReference type="Proteomes" id="UP000219374">
    <property type="component" value="Unassembled WGS sequence"/>
</dbReference>
<dbReference type="SUPFAM" id="SSF56601">
    <property type="entry name" value="beta-lactamase/transpeptidase-like"/>
    <property type="match status" value="1"/>
</dbReference>
<keyword evidence="4" id="KW-1185">Reference proteome</keyword>
<dbReference type="GO" id="GO:0030655">
    <property type="term" value="P:beta-lactam antibiotic catabolic process"/>
    <property type="evidence" value="ECO:0007669"/>
    <property type="project" value="InterPro"/>
</dbReference>
<evidence type="ECO:0000259" key="2">
    <source>
        <dbReference type="Pfam" id="PF13354"/>
    </source>
</evidence>
<dbReference type="PANTHER" id="PTHR35333:SF4">
    <property type="entry name" value="SLR0121 PROTEIN"/>
    <property type="match status" value="1"/>
</dbReference>
<sequence>MGDVAEEALMLRFWLRVSLAAWLLTGTSPAGQAAQAPAPPARPADDSAAILAPSWAPALQARLQAVEKRFSGRIGVYLHHLGRNESLSYHADEPWYLASGVKVPVAIAVLREVEQGRLALDTRVRLQESDFVDGAGQTNSYPAGTRLRVSFLLEQMIIHSDNTASDALIRTVGLDQVNSVATELLATNKLIVTSLSDVRRLTYAMFDPRAAGLSSQQLLALRRTPAGEARVRQLATILGVSAEDFLLPDLDSAFEAYYATEVNTAPLSDFGRMLATLSDGLALNPEGTAYLLNLMSRVKTGEQRIKARLPVASRFAHKTGTQHRRVCDLGIVATPVGRRQERVVIAACARGGTQAAGERALREIAAAVTASGLWTLPSPTGRVPR</sequence>
<dbReference type="InterPro" id="IPR045155">
    <property type="entry name" value="Beta-lactam_cat"/>
</dbReference>
<name>A0A286CYM8_9GAMM</name>
<dbReference type="GO" id="GO:0046677">
    <property type="term" value="P:response to antibiotic"/>
    <property type="evidence" value="ECO:0007669"/>
    <property type="project" value="InterPro"/>
</dbReference>
<comment type="catalytic activity">
    <reaction evidence="1">
        <text>a beta-lactam + H2O = a substituted beta-amino acid</text>
        <dbReference type="Rhea" id="RHEA:20401"/>
        <dbReference type="ChEBI" id="CHEBI:15377"/>
        <dbReference type="ChEBI" id="CHEBI:35627"/>
        <dbReference type="ChEBI" id="CHEBI:140347"/>
        <dbReference type="EC" id="3.5.2.6"/>
    </reaction>
</comment>
<dbReference type="PRINTS" id="PR00118">
    <property type="entry name" value="BLACTAMASEA"/>
</dbReference>
<accession>A0A286CYM8</accession>
<organism evidence="3 4">
    <name type="scientific">Pseudoxanthomonas wuyuanensis</name>
    <dbReference type="NCBI Taxonomy" id="1073196"/>
    <lineage>
        <taxon>Bacteria</taxon>
        <taxon>Pseudomonadati</taxon>
        <taxon>Pseudomonadota</taxon>
        <taxon>Gammaproteobacteria</taxon>
        <taxon>Lysobacterales</taxon>
        <taxon>Lysobacteraceae</taxon>
        <taxon>Pseudoxanthomonas</taxon>
    </lineage>
</organism>
<proteinExistence type="predicted"/>
<dbReference type="GO" id="GO:0008800">
    <property type="term" value="F:beta-lactamase activity"/>
    <property type="evidence" value="ECO:0007669"/>
    <property type="project" value="UniProtKB-EC"/>
</dbReference>
<dbReference type="Gene3D" id="3.40.710.10">
    <property type="entry name" value="DD-peptidase/beta-lactamase superfamily"/>
    <property type="match status" value="1"/>
</dbReference>
<dbReference type="InterPro" id="IPR000871">
    <property type="entry name" value="Beta-lactam_class-A"/>
</dbReference>
<dbReference type="InterPro" id="IPR012338">
    <property type="entry name" value="Beta-lactam/transpept-like"/>
</dbReference>
<reference evidence="3 4" key="1">
    <citation type="submission" date="2017-09" db="EMBL/GenBank/DDBJ databases">
        <authorList>
            <person name="Ehlers B."/>
            <person name="Leendertz F.H."/>
        </authorList>
    </citation>
    <scope>NUCLEOTIDE SEQUENCE [LARGE SCALE GENOMIC DNA]</scope>
    <source>
        <strain evidence="3 4">CGMCC 1.10978</strain>
    </source>
</reference>
<evidence type="ECO:0000313" key="4">
    <source>
        <dbReference type="Proteomes" id="UP000219374"/>
    </source>
</evidence>
<protein>
    <submittedName>
        <fullName evidence="3">Beta-lactamase class A</fullName>
    </submittedName>
</protein>
<dbReference type="AlphaFoldDB" id="A0A286CYM8"/>